<evidence type="ECO:0000313" key="5">
    <source>
        <dbReference type="EMBL" id="KAG0570827.1"/>
    </source>
</evidence>
<evidence type="ECO:0000256" key="3">
    <source>
        <dbReference type="ARBA" id="ARBA00022643"/>
    </source>
</evidence>
<gene>
    <name evidence="5" type="ORF">KC19_6G190300</name>
</gene>
<comment type="caution">
    <text evidence="5">The sequence shown here is derived from an EMBL/GenBank/DDBJ whole genome shotgun (WGS) entry which is preliminary data.</text>
</comment>
<protein>
    <recommendedName>
        <fullName evidence="4">NADH:flavin oxidoreductase/NADH oxidase N-terminal domain-containing protein</fullName>
    </recommendedName>
</protein>
<comment type="similarity">
    <text evidence="2">Belongs to the NADH:flavin oxidoreductase/NADH oxidase family.</text>
</comment>
<evidence type="ECO:0000256" key="2">
    <source>
        <dbReference type="ARBA" id="ARBA00005979"/>
    </source>
</evidence>
<dbReference type="GO" id="GO:0010181">
    <property type="term" value="F:FMN binding"/>
    <property type="evidence" value="ECO:0007669"/>
    <property type="project" value="InterPro"/>
</dbReference>
<sequence length="352" mass="39278">MGVEAWMLVEDQEKQVVSDLDEKANKQQALLTSYQLGPFRLSHRIVHAPMTRCRCTGGVPQPATKLYYGQRASPGGLLVGEPAQVMPSESEYQDVPGIFSSEQVEAWKAVVKAVHDKGAIFFCQIWHSGRTSLSETESRILVQNFRAAARNARLAGFDGVEIHGAHGYLVGHELVRERDDTGIDTRIQQNACRDALEIVQAVADEIGADRVGFRFSPYTEYTDSEVCDQLELGVYLAEALNKLNILYCHFIESRSSTMEHDKNQTLEPFRNAFKGAVITAGGYTREEGNAAIASGRADLIAYGRLFLSNPDLPKRFELKAPLNKYDRGTFYSNNKIKGYTDYPTLEELELKS</sequence>
<dbReference type="FunFam" id="3.20.20.70:FF:000481">
    <property type="entry name" value="Predicted protein"/>
    <property type="match status" value="1"/>
</dbReference>
<dbReference type="AlphaFoldDB" id="A0A8T0HJ59"/>
<dbReference type="GO" id="GO:0016491">
    <property type="term" value="F:oxidoreductase activity"/>
    <property type="evidence" value="ECO:0007669"/>
    <property type="project" value="InterPro"/>
</dbReference>
<dbReference type="SUPFAM" id="SSF51395">
    <property type="entry name" value="FMN-linked oxidoreductases"/>
    <property type="match status" value="1"/>
</dbReference>
<keyword evidence="3" id="KW-0288">FMN</keyword>
<name>A0A8T0HJ59_CERPU</name>
<accession>A0A8T0HJ59</accession>
<keyword evidence="3" id="KW-0285">Flavoprotein</keyword>
<dbReference type="PANTHER" id="PTHR22893">
    <property type="entry name" value="NADH OXIDOREDUCTASE-RELATED"/>
    <property type="match status" value="1"/>
</dbReference>
<dbReference type="InterPro" id="IPR045247">
    <property type="entry name" value="Oye-like"/>
</dbReference>
<dbReference type="PANTHER" id="PTHR22893:SF91">
    <property type="entry name" value="NADPH DEHYDROGENASE 2-RELATED"/>
    <property type="match status" value="1"/>
</dbReference>
<dbReference type="Gene3D" id="3.20.20.70">
    <property type="entry name" value="Aldolase class I"/>
    <property type="match status" value="2"/>
</dbReference>
<evidence type="ECO:0000259" key="4">
    <source>
        <dbReference type="Pfam" id="PF00724"/>
    </source>
</evidence>
<dbReference type="EMBL" id="CM026427">
    <property type="protein sequence ID" value="KAG0570827.1"/>
    <property type="molecule type" value="Genomic_DNA"/>
</dbReference>
<organism evidence="5 6">
    <name type="scientific">Ceratodon purpureus</name>
    <name type="common">Fire moss</name>
    <name type="synonym">Dicranum purpureum</name>
    <dbReference type="NCBI Taxonomy" id="3225"/>
    <lineage>
        <taxon>Eukaryota</taxon>
        <taxon>Viridiplantae</taxon>
        <taxon>Streptophyta</taxon>
        <taxon>Embryophyta</taxon>
        <taxon>Bryophyta</taxon>
        <taxon>Bryophytina</taxon>
        <taxon>Bryopsida</taxon>
        <taxon>Dicranidae</taxon>
        <taxon>Pseudoditrichales</taxon>
        <taxon>Ditrichaceae</taxon>
        <taxon>Ceratodon</taxon>
    </lineage>
</organism>
<dbReference type="OrthoDB" id="276546at2759"/>
<evidence type="ECO:0000313" key="6">
    <source>
        <dbReference type="Proteomes" id="UP000822688"/>
    </source>
</evidence>
<proteinExistence type="inferred from homology"/>
<dbReference type="InterPro" id="IPR001155">
    <property type="entry name" value="OxRdtase_FMN_N"/>
</dbReference>
<reference evidence="5 6" key="1">
    <citation type="submission" date="2020-06" db="EMBL/GenBank/DDBJ databases">
        <title>WGS assembly of Ceratodon purpureus strain R40.</title>
        <authorList>
            <person name="Carey S.B."/>
            <person name="Jenkins J."/>
            <person name="Shu S."/>
            <person name="Lovell J.T."/>
            <person name="Sreedasyam A."/>
            <person name="Maumus F."/>
            <person name="Tiley G.P."/>
            <person name="Fernandez-Pozo N."/>
            <person name="Barry K."/>
            <person name="Chen C."/>
            <person name="Wang M."/>
            <person name="Lipzen A."/>
            <person name="Daum C."/>
            <person name="Saski C.A."/>
            <person name="Payton A.C."/>
            <person name="Mcbreen J.C."/>
            <person name="Conrad R.E."/>
            <person name="Kollar L.M."/>
            <person name="Olsson S."/>
            <person name="Huttunen S."/>
            <person name="Landis J.B."/>
            <person name="Wickett N.J."/>
            <person name="Johnson M.G."/>
            <person name="Rensing S.A."/>
            <person name="Grimwood J."/>
            <person name="Schmutz J."/>
            <person name="Mcdaniel S.F."/>
        </authorList>
    </citation>
    <scope>NUCLEOTIDE SEQUENCE [LARGE SCALE GENOMIC DNA]</scope>
    <source>
        <strain evidence="5 6">R40</strain>
    </source>
</reference>
<feature type="domain" description="NADH:flavin oxidoreductase/NADH oxidase N-terminal" evidence="4">
    <location>
        <begin position="133"/>
        <end position="321"/>
    </location>
</feature>
<dbReference type="InterPro" id="IPR013785">
    <property type="entry name" value="Aldolase_TIM"/>
</dbReference>
<dbReference type="Proteomes" id="UP000822688">
    <property type="component" value="Chromosome 6"/>
</dbReference>
<dbReference type="Pfam" id="PF00724">
    <property type="entry name" value="Oxidored_FMN"/>
    <property type="match status" value="1"/>
</dbReference>
<keyword evidence="6" id="KW-1185">Reference proteome</keyword>
<comment type="cofactor">
    <cofactor evidence="1">
        <name>FMN</name>
        <dbReference type="ChEBI" id="CHEBI:58210"/>
    </cofactor>
</comment>
<evidence type="ECO:0000256" key="1">
    <source>
        <dbReference type="ARBA" id="ARBA00001917"/>
    </source>
</evidence>